<dbReference type="CDD" id="cd01448">
    <property type="entry name" value="TST_Repeat_1"/>
    <property type="match status" value="1"/>
</dbReference>
<dbReference type="PANTHER" id="PTHR11364">
    <property type="entry name" value="THIOSULFATE SULFERTANSFERASE"/>
    <property type="match status" value="1"/>
</dbReference>
<organism evidence="5 6">
    <name type="scientific">Micrococcus yunnanensis</name>
    <dbReference type="NCBI Taxonomy" id="566027"/>
    <lineage>
        <taxon>Bacteria</taxon>
        <taxon>Bacillati</taxon>
        <taxon>Actinomycetota</taxon>
        <taxon>Actinomycetes</taxon>
        <taxon>Micrococcales</taxon>
        <taxon>Micrococcaceae</taxon>
        <taxon>Micrococcus</taxon>
    </lineage>
</organism>
<keyword evidence="2" id="KW-0677">Repeat</keyword>
<dbReference type="AlphaFoldDB" id="A0AAP5T766"/>
<dbReference type="Proteomes" id="UP001185728">
    <property type="component" value="Unassembled WGS sequence"/>
</dbReference>
<evidence type="ECO:0000313" key="5">
    <source>
        <dbReference type="EMBL" id="MDV7176464.1"/>
    </source>
</evidence>
<dbReference type="EC" id="2.8.1.-" evidence="5"/>
<feature type="domain" description="Rhodanese" evidence="4">
    <location>
        <begin position="251"/>
        <end position="363"/>
    </location>
</feature>
<dbReference type="CDD" id="cd01449">
    <property type="entry name" value="TST_Repeat_2"/>
    <property type="match status" value="1"/>
</dbReference>
<name>A0AAP5T766_9MICC</name>
<comment type="caution">
    <text evidence="5">The sequence shown here is derived from an EMBL/GenBank/DDBJ whole genome shotgun (WGS) entry which is preliminary data.</text>
</comment>
<dbReference type="Gene3D" id="3.40.250.10">
    <property type="entry name" value="Rhodanese-like domain"/>
    <property type="match status" value="2"/>
</dbReference>
<feature type="region of interest" description="Disordered" evidence="3">
    <location>
        <begin position="1"/>
        <end position="65"/>
    </location>
</feature>
<reference evidence="5" key="1">
    <citation type="submission" date="2023-10" db="EMBL/GenBank/DDBJ databases">
        <title>Development of a sustainable strategy for remediation of hydrocarbon-contaminated territories based on the waste exchange concept.</title>
        <authorList>
            <person name="Krivoruchko A."/>
        </authorList>
    </citation>
    <scope>NUCLEOTIDE SEQUENCE</scope>
    <source>
        <strain evidence="5">IEGM 1325</strain>
    </source>
</reference>
<dbReference type="InterPro" id="IPR045078">
    <property type="entry name" value="TST/MPST-like"/>
</dbReference>
<feature type="domain" description="Rhodanese" evidence="4">
    <location>
        <begin position="104"/>
        <end position="223"/>
    </location>
</feature>
<proteinExistence type="predicted"/>
<evidence type="ECO:0000256" key="2">
    <source>
        <dbReference type="ARBA" id="ARBA00022737"/>
    </source>
</evidence>
<evidence type="ECO:0000256" key="1">
    <source>
        <dbReference type="ARBA" id="ARBA00022679"/>
    </source>
</evidence>
<protein>
    <submittedName>
        <fullName evidence="5">Sulfurtransferase</fullName>
        <ecNumber evidence="5">2.8.1.-</ecNumber>
    </submittedName>
</protein>
<dbReference type="InterPro" id="IPR001307">
    <property type="entry name" value="Thiosulphate_STrfase_CS"/>
</dbReference>
<dbReference type="InterPro" id="IPR001763">
    <property type="entry name" value="Rhodanese-like_dom"/>
</dbReference>
<dbReference type="PROSITE" id="PS50206">
    <property type="entry name" value="RHODANESE_3"/>
    <property type="match status" value="2"/>
</dbReference>
<dbReference type="SUPFAM" id="SSF52821">
    <property type="entry name" value="Rhodanese/Cell cycle control phosphatase"/>
    <property type="match status" value="2"/>
</dbReference>
<keyword evidence="1 5" id="KW-0808">Transferase</keyword>
<feature type="compositionally biased region" description="Acidic residues" evidence="3">
    <location>
        <begin position="51"/>
        <end position="64"/>
    </location>
</feature>
<dbReference type="PROSITE" id="PS00380">
    <property type="entry name" value="RHODANESE_1"/>
    <property type="match status" value="1"/>
</dbReference>
<dbReference type="RefSeq" id="WP_044659227.1">
    <property type="nucleotide sequence ID" value="NZ_CP125290.1"/>
</dbReference>
<dbReference type="PANTHER" id="PTHR11364:SF27">
    <property type="entry name" value="SULFURTRANSFERASE"/>
    <property type="match status" value="1"/>
</dbReference>
<sequence length="375" mass="38652">MHSESPDPSPVPDRDGAAPDRPDPLIVVDEGQGRVVPAPTAAPSSSHDAGGDPDADIDGVDPEAAEPPTLVTVDVLAGWLGLAPVEDLPPVPGGPAYAQPGRCRPNRVILLDVRFRATGGGPDHAAYLQGHLPGAVYVSLPSQLAGHAGPAAGRHPLPDARQFAETVRMWGIDEGDTIVVYDDDHGLSAARAWWLLRHAGLRDSVLLDGGLEAWRAAGLPLQPGEVIPVPGTARPSWGRMPVVDTAGAEAMASGGLLLDARAAERYRGEVEPFDPVAGHIPGARNVPTAESIAEDGRLRPAAELAERFDAVGVDDATPVAVYCGSGITAAHAVLTLAVAGRPGVALYPGSWSAWVQDPSNAVAVGPEPYGASGRD</sequence>
<dbReference type="InterPro" id="IPR036873">
    <property type="entry name" value="Rhodanese-like_dom_sf"/>
</dbReference>
<evidence type="ECO:0000256" key="3">
    <source>
        <dbReference type="SAM" id="MobiDB-lite"/>
    </source>
</evidence>
<dbReference type="SMART" id="SM00450">
    <property type="entry name" value="RHOD"/>
    <property type="match status" value="2"/>
</dbReference>
<dbReference type="EMBL" id="JAWLUK010000003">
    <property type="protein sequence ID" value="MDV7176464.1"/>
    <property type="molecule type" value="Genomic_DNA"/>
</dbReference>
<dbReference type="Pfam" id="PF00581">
    <property type="entry name" value="Rhodanese"/>
    <property type="match status" value="2"/>
</dbReference>
<evidence type="ECO:0000259" key="4">
    <source>
        <dbReference type="PROSITE" id="PS50206"/>
    </source>
</evidence>
<dbReference type="GO" id="GO:0004792">
    <property type="term" value="F:thiosulfate-cyanide sulfurtransferase activity"/>
    <property type="evidence" value="ECO:0007669"/>
    <property type="project" value="InterPro"/>
</dbReference>
<accession>A0AAP5T766</accession>
<feature type="compositionally biased region" description="Basic and acidic residues" evidence="3">
    <location>
        <begin position="12"/>
        <end position="23"/>
    </location>
</feature>
<evidence type="ECO:0000313" key="6">
    <source>
        <dbReference type="Proteomes" id="UP001185728"/>
    </source>
</evidence>
<gene>
    <name evidence="5" type="ORF">R4064_02230</name>
</gene>